<gene>
    <name evidence="6" type="ORF">ENO26_09410</name>
</gene>
<dbReference type="PANTHER" id="PTHR42934">
    <property type="entry name" value="GLYCOLATE OXIDASE SUBUNIT GLCD"/>
    <property type="match status" value="1"/>
</dbReference>
<dbReference type="InterPro" id="IPR004113">
    <property type="entry name" value="FAD-bd_oxidored_4_C"/>
</dbReference>
<evidence type="ECO:0000313" key="6">
    <source>
        <dbReference type="EMBL" id="HEM67760.1"/>
    </source>
</evidence>
<dbReference type="Gene3D" id="3.30.465.10">
    <property type="match status" value="1"/>
</dbReference>
<organism evidence="6">
    <name type="scientific">Ignisphaera aggregans</name>
    <dbReference type="NCBI Taxonomy" id="334771"/>
    <lineage>
        <taxon>Archaea</taxon>
        <taxon>Thermoproteota</taxon>
        <taxon>Thermoprotei</taxon>
        <taxon>Desulfurococcales</taxon>
        <taxon>Desulfurococcaceae</taxon>
        <taxon>Ignisphaera</taxon>
    </lineage>
</organism>
<dbReference type="InterPro" id="IPR016169">
    <property type="entry name" value="FAD-bd_PCMH_sub2"/>
</dbReference>
<dbReference type="Gene3D" id="1.10.45.10">
    <property type="entry name" value="Vanillyl-alcohol Oxidase, Chain A, domain 4"/>
    <property type="match status" value="1"/>
</dbReference>
<accession>A0A7J2U4I8</accession>
<keyword evidence="2" id="KW-0285">Flavoprotein</keyword>
<dbReference type="InterPro" id="IPR051914">
    <property type="entry name" value="FAD-linked_OxidoTrans_Type4"/>
</dbReference>
<dbReference type="SUPFAM" id="SSF55103">
    <property type="entry name" value="FAD-linked oxidases, C-terminal domain"/>
    <property type="match status" value="1"/>
</dbReference>
<dbReference type="Gene3D" id="3.30.43.10">
    <property type="entry name" value="Uridine Diphospho-n-acetylenolpyruvylglucosamine Reductase, domain 2"/>
    <property type="match status" value="1"/>
</dbReference>
<evidence type="ECO:0000256" key="1">
    <source>
        <dbReference type="ARBA" id="ARBA00001974"/>
    </source>
</evidence>
<dbReference type="Pfam" id="PF02913">
    <property type="entry name" value="FAD-oxidase_C"/>
    <property type="match status" value="1"/>
</dbReference>
<comment type="caution">
    <text evidence="6">The sequence shown here is derived from an EMBL/GenBank/DDBJ whole genome shotgun (WGS) entry which is preliminary data.</text>
</comment>
<dbReference type="InterPro" id="IPR016164">
    <property type="entry name" value="FAD-linked_Oxase-like_C"/>
</dbReference>
<dbReference type="InterPro" id="IPR016171">
    <property type="entry name" value="Vanillyl_alc_oxidase_C-sub2"/>
</dbReference>
<dbReference type="SUPFAM" id="SSF56176">
    <property type="entry name" value="FAD-binding/transporter-associated domain-like"/>
    <property type="match status" value="1"/>
</dbReference>
<dbReference type="EMBL" id="DSEU01000066">
    <property type="protein sequence ID" value="HEM67760.1"/>
    <property type="molecule type" value="Genomic_DNA"/>
</dbReference>
<dbReference type="GO" id="GO:0016491">
    <property type="term" value="F:oxidoreductase activity"/>
    <property type="evidence" value="ECO:0007669"/>
    <property type="project" value="UniProtKB-KW"/>
</dbReference>
<dbReference type="GO" id="GO:0071949">
    <property type="term" value="F:FAD binding"/>
    <property type="evidence" value="ECO:0007669"/>
    <property type="project" value="InterPro"/>
</dbReference>
<proteinExistence type="predicted"/>
<dbReference type="Pfam" id="PF01565">
    <property type="entry name" value="FAD_binding_4"/>
    <property type="match status" value="1"/>
</dbReference>
<dbReference type="InterPro" id="IPR036318">
    <property type="entry name" value="FAD-bd_PCMH-like_sf"/>
</dbReference>
<evidence type="ECO:0000256" key="4">
    <source>
        <dbReference type="ARBA" id="ARBA00023002"/>
    </source>
</evidence>
<keyword evidence="3" id="KW-0274">FAD</keyword>
<name>A0A7J2U4I8_9CREN</name>
<protein>
    <submittedName>
        <fullName evidence="6">FAD-binding oxidoreductase</fullName>
    </submittedName>
</protein>
<reference evidence="6" key="1">
    <citation type="journal article" date="2020" name="mSystems">
        <title>Genome- and Community-Level Interaction Insights into Carbon Utilization and Element Cycling Functions of Hydrothermarchaeota in Hydrothermal Sediment.</title>
        <authorList>
            <person name="Zhou Z."/>
            <person name="Liu Y."/>
            <person name="Xu W."/>
            <person name="Pan J."/>
            <person name="Luo Z.H."/>
            <person name="Li M."/>
        </authorList>
    </citation>
    <scope>NUCLEOTIDE SEQUENCE [LARGE SCALE GENOMIC DNA]</scope>
    <source>
        <strain evidence="6">SpSt-125</strain>
    </source>
</reference>
<dbReference type="InterPro" id="IPR016167">
    <property type="entry name" value="FAD-bd_PCMH_sub1"/>
</dbReference>
<dbReference type="PANTHER" id="PTHR42934:SF2">
    <property type="entry name" value="GLYCOLATE OXIDASE SUBUNIT GLCD"/>
    <property type="match status" value="1"/>
</dbReference>
<sequence length="463" mass="51476">MSALPRSIINELRAVVGDTWVVVEEKAIEKYLYDETAYGVRPQPIKDVIVVKPGSTEEVAEVLRIANKYKVPVYVRGGGTGLVGGAIPIKPGIVMSLERMDKVIIDSENMVAEVEAGASFGKLLEEADKHNLMFPAHPGDEGASVGGLIACNAGGSRAVKTGVVRSYVLGLEVVLPSGEVLKLGAKTIKNNFGYNLAHLFIGSEGILGVITRAYLRLYPKWGYTATVIIPFDSRVKAFRAAKKLLFSGFIPLALEYFDRRVIETSAKYLGLQWPIKEGDYFLMIMLAEALEDTLFLELEYLDRVAREEESLEPFATQRDDEQKTLLKIRSEIFSSLKSETFDILDTTVPLGNVDRFIENIIDVEKRYGIWLPVYGHVGDGNVHVHVLNYQGFSRDHLEKITEEVYNAALMLGGVITGEHGIGYVRRKYVKRLLGDTWIETMRKLKAVLDPNNVLNPGKVLPEE</sequence>
<feature type="domain" description="FAD-binding PCMH-type" evidence="5">
    <location>
        <begin position="40"/>
        <end position="220"/>
    </location>
</feature>
<comment type="cofactor">
    <cofactor evidence="1">
        <name>FAD</name>
        <dbReference type="ChEBI" id="CHEBI:57692"/>
    </cofactor>
</comment>
<dbReference type="InterPro" id="IPR016166">
    <property type="entry name" value="FAD-bd_PCMH"/>
</dbReference>
<dbReference type="AlphaFoldDB" id="A0A7J2U4I8"/>
<dbReference type="PROSITE" id="PS51387">
    <property type="entry name" value="FAD_PCMH"/>
    <property type="match status" value="1"/>
</dbReference>
<evidence type="ECO:0000256" key="3">
    <source>
        <dbReference type="ARBA" id="ARBA00022827"/>
    </source>
</evidence>
<evidence type="ECO:0000259" key="5">
    <source>
        <dbReference type="PROSITE" id="PS51387"/>
    </source>
</evidence>
<dbReference type="InterPro" id="IPR006094">
    <property type="entry name" value="Oxid_FAD_bind_N"/>
</dbReference>
<dbReference type="FunFam" id="1.10.45.10:FF:000001">
    <property type="entry name" value="D-lactate dehydrogenase mitochondrial"/>
    <property type="match status" value="1"/>
</dbReference>
<evidence type="ECO:0000256" key="2">
    <source>
        <dbReference type="ARBA" id="ARBA00022630"/>
    </source>
</evidence>
<keyword evidence="4" id="KW-0560">Oxidoreductase</keyword>
<dbReference type="Gene3D" id="3.30.70.2740">
    <property type="match status" value="1"/>
</dbReference>